<evidence type="ECO:0000256" key="4">
    <source>
        <dbReference type="ARBA" id="ARBA00004412"/>
    </source>
</evidence>
<dbReference type="RefSeq" id="XP_066910437.1">
    <property type="nucleotide sequence ID" value="XM_067054336.1"/>
</dbReference>
<comment type="subcellular location">
    <subcellularLocation>
        <location evidence="5">Cytoplasmic vesicle</location>
        <location evidence="5">Autophagosome</location>
    </subcellularLocation>
    <subcellularLocation>
        <location evidence="3">Cytoplasmic vesicle</location>
        <location evidence="3">Secretory vesicle</location>
        <location evidence="3">Synaptic vesicle</location>
    </subcellularLocation>
    <subcellularLocation>
        <location evidence="4">Early endosome</location>
    </subcellularLocation>
    <subcellularLocation>
        <location evidence="6">Golgi apparatus</location>
        <location evidence="6">trans-Golgi network</location>
    </subcellularLocation>
    <subcellularLocation>
        <location evidence="7">Late endosome</location>
    </subcellularLocation>
    <subcellularLocation>
        <location evidence="1">Membrane</location>
        <topology evidence="1">Multi-pass membrane protein</topology>
    </subcellularLocation>
    <subcellularLocation>
        <location evidence="2">Recycling endosome</location>
    </subcellularLocation>
</comment>
<evidence type="ECO:0000313" key="20">
    <source>
        <dbReference type="Proteomes" id="UP000594262"/>
    </source>
</evidence>
<evidence type="ECO:0000256" key="9">
    <source>
        <dbReference type="ARBA" id="ARBA00022692"/>
    </source>
</evidence>
<comment type="function">
    <text evidence="16">Involved in trafficking and recycling of synaptic vesicles.</text>
</comment>
<dbReference type="EnsemblMetazoa" id="CLYHEMT008779.1">
    <property type="protein sequence ID" value="CLYHEMP008779.1"/>
    <property type="gene ID" value="CLYHEMG008779"/>
</dbReference>
<evidence type="ECO:0000256" key="12">
    <source>
        <dbReference type="ARBA" id="ARBA00023018"/>
    </source>
</evidence>
<protein>
    <recommendedName>
        <fullName evidence="17">Transmembrane protein 230</fullName>
    </recommendedName>
</protein>
<dbReference type="GeneID" id="136797745"/>
<evidence type="ECO:0000256" key="3">
    <source>
        <dbReference type="ARBA" id="ARBA00004234"/>
    </source>
</evidence>
<evidence type="ECO:0000256" key="11">
    <source>
        <dbReference type="ARBA" id="ARBA00022989"/>
    </source>
</evidence>
<evidence type="ECO:0000256" key="18">
    <source>
        <dbReference type="SAM" id="Phobius"/>
    </source>
</evidence>
<dbReference type="PANTHER" id="PTHR15664:SF6">
    <property type="entry name" value="TRANSMEMBRANE PROTEIN 230"/>
    <property type="match status" value="1"/>
</dbReference>
<accession>A0A7M5UCE7</accession>
<evidence type="ECO:0000256" key="6">
    <source>
        <dbReference type="ARBA" id="ARBA00004601"/>
    </source>
</evidence>
<keyword evidence="9 18" id="KW-0812">Transmembrane</keyword>
<evidence type="ECO:0000256" key="15">
    <source>
        <dbReference type="ARBA" id="ARBA00023329"/>
    </source>
</evidence>
<dbReference type="InterPro" id="IPR008590">
    <property type="entry name" value="TMEM_230/134"/>
</dbReference>
<organism evidence="19 20">
    <name type="scientific">Clytia hemisphaerica</name>
    <dbReference type="NCBI Taxonomy" id="252671"/>
    <lineage>
        <taxon>Eukaryota</taxon>
        <taxon>Metazoa</taxon>
        <taxon>Cnidaria</taxon>
        <taxon>Hydrozoa</taxon>
        <taxon>Hydroidolina</taxon>
        <taxon>Leptothecata</taxon>
        <taxon>Obeliida</taxon>
        <taxon>Clytiidae</taxon>
        <taxon>Clytia</taxon>
    </lineage>
</organism>
<dbReference type="GO" id="GO:0055037">
    <property type="term" value="C:recycling endosome"/>
    <property type="evidence" value="ECO:0007669"/>
    <property type="project" value="UniProtKB-SubCell"/>
</dbReference>
<reference evidence="19" key="1">
    <citation type="submission" date="2021-01" db="UniProtKB">
        <authorList>
            <consortium name="EnsemblMetazoa"/>
        </authorList>
    </citation>
    <scope>IDENTIFICATION</scope>
</reference>
<dbReference type="Pfam" id="PF05915">
    <property type="entry name" value="TMEM_230_134"/>
    <property type="match status" value="1"/>
</dbReference>
<dbReference type="PANTHER" id="PTHR15664">
    <property type="entry name" value="C20ORF30 PROTEIN"/>
    <property type="match status" value="1"/>
</dbReference>
<dbReference type="GO" id="GO:0005770">
    <property type="term" value="C:late endosome"/>
    <property type="evidence" value="ECO:0007669"/>
    <property type="project" value="UniProtKB-SubCell"/>
</dbReference>
<evidence type="ECO:0000313" key="19">
    <source>
        <dbReference type="EnsemblMetazoa" id="CLYHEMP008779.1"/>
    </source>
</evidence>
<evidence type="ECO:0000256" key="7">
    <source>
        <dbReference type="ARBA" id="ARBA00004603"/>
    </source>
</evidence>
<dbReference type="Proteomes" id="UP000594262">
    <property type="component" value="Unplaced"/>
</dbReference>
<dbReference type="GO" id="GO:0005794">
    <property type="term" value="C:Golgi apparatus"/>
    <property type="evidence" value="ECO:0007669"/>
    <property type="project" value="UniProtKB-SubCell"/>
</dbReference>
<proteinExistence type="inferred from homology"/>
<evidence type="ECO:0000256" key="16">
    <source>
        <dbReference type="ARBA" id="ARBA00024003"/>
    </source>
</evidence>
<keyword evidence="11 18" id="KW-1133">Transmembrane helix</keyword>
<feature type="transmembrane region" description="Helical" evidence="18">
    <location>
        <begin position="69"/>
        <end position="91"/>
    </location>
</feature>
<evidence type="ECO:0000256" key="2">
    <source>
        <dbReference type="ARBA" id="ARBA00004172"/>
    </source>
</evidence>
<dbReference type="AlphaFoldDB" id="A0A7M5UCE7"/>
<evidence type="ECO:0000256" key="10">
    <source>
        <dbReference type="ARBA" id="ARBA00022753"/>
    </source>
</evidence>
<keyword evidence="20" id="KW-1185">Reference proteome</keyword>
<sequence>MASRPSVRYHRINKNDDGFIDAQFREPPPKIPYKAIGLAIFLFTLGTLLLTIGSLLFTGYFDVKYHDRTYPVIILGALLFIPGSYHVRIAFYAWKGYRGYSFTDIPDFD</sequence>
<dbReference type="OrthoDB" id="5597044at2759"/>
<evidence type="ECO:0000256" key="5">
    <source>
        <dbReference type="ARBA" id="ARBA00004419"/>
    </source>
</evidence>
<dbReference type="GO" id="GO:0005769">
    <property type="term" value="C:early endosome"/>
    <property type="evidence" value="ECO:0007669"/>
    <property type="project" value="UniProtKB-SubCell"/>
</dbReference>
<dbReference type="InterPro" id="IPR044234">
    <property type="entry name" value="TMEM230"/>
</dbReference>
<keyword evidence="15" id="KW-0968">Cytoplasmic vesicle</keyword>
<evidence type="ECO:0000256" key="14">
    <source>
        <dbReference type="ARBA" id="ARBA00023136"/>
    </source>
</evidence>
<evidence type="ECO:0000256" key="8">
    <source>
        <dbReference type="ARBA" id="ARBA00007743"/>
    </source>
</evidence>
<evidence type="ECO:0000256" key="1">
    <source>
        <dbReference type="ARBA" id="ARBA00004141"/>
    </source>
</evidence>
<feature type="transmembrane region" description="Helical" evidence="18">
    <location>
        <begin position="35"/>
        <end position="57"/>
    </location>
</feature>
<evidence type="ECO:0000256" key="13">
    <source>
        <dbReference type="ARBA" id="ARBA00023034"/>
    </source>
</evidence>
<dbReference type="GO" id="GO:0008021">
    <property type="term" value="C:synaptic vesicle"/>
    <property type="evidence" value="ECO:0007669"/>
    <property type="project" value="UniProtKB-SubCell"/>
</dbReference>
<keyword evidence="14 18" id="KW-0472">Membrane</keyword>
<keyword evidence="10" id="KW-0967">Endosome</keyword>
<keyword evidence="13" id="KW-0333">Golgi apparatus</keyword>
<name>A0A7M5UCE7_9CNID</name>
<evidence type="ECO:0000256" key="17">
    <source>
        <dbReference type="ARBA" id="ARBA00024088"/>
    </source>
</evidence>
<keyword evidence="12" id="KW-0770">Synapse</keyword>
<dbReference type="GO" id="GO:0005776">
    <property type="term" value="C:autophagosome"/>
    <property type="evidence" value="ECO:0007669"/>
    <property type="project" value="UniProtKB-SubCell"/>
</dbReference>
<dbReference type="GO" id="GO:0016020">
    <property type="term" value="C:membrane"/>
    <property type="evidence" value="ECO:0007669"/>
    <property type="project" value="UniProtKB-SubCell"/>
</dbReference>
<comment type="similarity">
    <text evidence="8">Belongs to the TMEM134/TMEM230 family.</text>
</comment>